<keyword evidence="2" id="KW-1185">Reference proteome</keyword>
<sequence>MEETFWLLSYSGVTTASQYDLHTDLAEFLCWMPYLTQLSIIPGSAISKTWTYPATPRGTPDAPRISSHIYRGVCRLVCRCLLPPLIPQQVSTTYLVSSQGVTCRCDLTAGVH</sequence>
<accession>A0ABV0XFZ8</accession>
<proteinExistence type="predicted"/>
<protein>
    <submittedName>
        <fullName evidence="1">Uncharacterized protein</fullName>
    </submittedName>
</protein>
<evidence type="ECO:0000313" key="1">
    <source>
        <dbReference type="EMBL" id="MEQ2280323.1"/>
    </source>
</evidence>
<dbReference type="Proteomes" id="UP001469553">
    <property type="component" value="Unassembled WGS sequence"/>
</dbReference>
<dbReference type="EMBL" id="JAHRIP010001450">
    <property type="protein sequence ID" value="MEQ2280323.1"/>
    <property type="molecule type" value="Genomic_DNA"/>
</dbReference>
<comment type="caution">
    <text evidence="1">The sequence shown here is derived from an EMBL/GenBank/DDBJ whole genome shotgun (WGS) entry which is preliminary data.</text>
</comment>
<reference evidence="1 2" key="1">
    <citation type="submission" date="2021-06" db="EMBL/GenBank/DDBJ databases">
        <authorList>
            <person name="Palmer J.M."/>
        </authorList>
    </citation>
    <scope>NUCLEOTIDE SEQUENCE [LARGE SCALE GENOMIC DNA]</scope>
    <source>
        <strain evidence="1 2">AS_MEX2019</strain>
        <tissue evidence="1">Muscle</tissue>
    </source>
</reference>
<evidence type="ECO:0000313" key="2">
    <source>
        <dbReference type="Proteomes" id="UP001469553"/>
    </source>
</evidence>
<organism evidence="1 2">
    <name type="scientific">Ameca splendens</name>
    <dbReference type="NCBI Taxonomy" id="208324"/>
    <lineage>
        <taxon>Eukaryota</taxon>
        <taxon>Metazoa</taxon>
        <taxon>Chordata</taxon>
        <taxon>Craniata</taxon>
        <taxon>Vertebrata</taxon>
        <taxon>Euteleostomi</taxon>
        <taxon>Actinopterygii</taxon>
        <taxon>Neopterygii</taxon>
        <taxon>Teleostei</taxon>
        <taxon>Neoteleostei</taxon>
        <taxon>Acanthomorphata</taxon>
        <taxon>Ovalentaria</taxon>
        <taxon>Atherinomorphae</taxon>
        <taxon>Cyprinodontiformes</taxon>
        <taxon>Goodeidae</taxon>
        <taxon>Ameca</taxon>
    </lineage>
</organism>
<name>A0ABV0XFZ8_9TELE</name>
<gene>
    <name evidence="1" type="ORF">AMECASPLE_018550</name>
</gene>